<dbReference type="Gene3D" id="1.10.3470.10">
    <property type="entry name" value="ABC transporter involved in vitamin B12 uptake, BtuC"/>
    <property type="match status" value="1"/>
</dbReference>
<comment type="similarity">
    <text evidence="2">Belongs to the binding-protein-dependent transport system permease family. FecCD subfamily.</text>
</comment>
<proteinExistence type="inferred from homology"/>
<comment type="subcellular location">
    <subcellularLocation>
        <location evidence="1">Cell membrane</location>
        <topology evidence="1">Multi-pass membrane protein</topology>
    </subcellularLocation>
</comment>
<keyword evidence="5" id="KW-0812">Transmembrane</keyword>
<gene>
    <name evidence="8" type="ordered locus">MCON_0675</name>
</gene>
<dbReference type="Pfam" id="PF01032">
    <property type="entry name" value="FecCD"/>
    <property type="match status" value="1"/>
</dbReference>
<dbReference type="GO" id="GO:0005886">
    <property type="term" value="C:plasma membrane"/>
    <property type="evidence" value="ECO:0007669"/>
    <property type="project" value="UniProtKB-SubCell"/>
</dbReference>
<dbReference type="SUPFAM" id="SSF81345">
    <property type="entry name" value="ABC transporter involved in vitamin B12 uptake, BtuC"/>
    <property type="match status" value="1"/>
</dbReference>
<dbReference type="InParanoid" id="F4BXI1"/>
<evidence type="ECO:0000256" key="2">
    <source>
        <dbReference type="ARBA" id="ARBA00007935"/>
    </source>
</evidence>
<evidence type="ECO:0000256" key="3">
    <source>
        <dbReference type="ARBA" id="ARBA00022448"/>
    </source>
</evidence>
<protein>
    <submittedName>
        <fullName evidence="8">Conserved domain protein</fullName>
    </submittedName>
</protein>
<accession>F4BXI1</accession>
<evidence type="ECO:0000256" key="1">
    <source>
        <dbReference type="ARBA" id="ARBA00004651"/>
    </source>
</evidence>
<dbReference type="KEGG" id="mcj:MCON_0675"/>
<keyword evidence="6" id="KW-1133">Transmembrane helix</keyword>
<dbReference type="InterPro" id="IPR000522">
    <property type="entry name" value="ABC_transptr_permease_BtuC"/>
</dbReference>
<evidence type="ECO:0000256" key="7">
    <source>
        <dbReference type="ARBA" id="ARBA00023136"/>
    </source>
</evidence>
<dbReference type="Proteomes" id="UP000007807">
    <property type="component" value="Chromosome"/>
</dbReference>
<keyword evidence="9" id="KW-1185">Reference proteome</keyword>
<evidence type="ECO:0000256" key="6">
    <source>
        <dbReference type="ARBA" id="ARBA00022989"/>
    </source>
</evidence>
<dbReference type="EMBL" id="CP002565">
    <property type="protein sequence ID" value="AEB67494.1"/>
    <property type="molecule type" value="Genomic_DNA"/>
</dbReference>
<dbReference type="InterPro" id="IPR037294">
    <property type="entry name" value="ABC_BtuC-like"/>
</dbReference>
<dbReference type="AlphaFoldDB" id="F4BXI1"/>
<dbReference type="STRING" id="990316.MCON_0675"/>
<keyword evidence="4" id="KW-1003">Cell membrane</keyword>
<evidence type="ECO:0000256" key="5">
    <source>
        <dbReference type="ARBA" id="ARBA00022692"/>
    </source>
</evidence>
<reference evidence="8 9" key="1">
    <citation type="journal article" date="2011" name="J. Bacteriol.">
        <title>Complete genome sequence of Methanosaeta concilii, a specialist in aceticlastic methanogenesis.</title>
        <authorList>
            <person name="Barber R.D."/>
            <person name="Zhang L."/>
            <person name="Harnack M."/>
            <person name="Olson M.V."/>
            <person name="Kaul R."/>
            <person name="Ingram-Smith C."/>
            <person name="Smith K.S."/>
        </authorList>
    </citation>
    <scope>NUCLEOTIDE SEQUENCE [LARGE SCALE GENOMIC DNA]</scope>
    <source>
        <strain evidence="9">ATCC 5969 / DSM 3671 / JCM 10134 / NBRC 103675 / OCM 69 / GP-6</strain>
    </source>
</reference>
<name>F4BXI1_METSG</name>
<sequence length="46" mass="4959">MPAPGLFGALLLLGEDRVARTIMAPANFPVDTMTAFMGAPLFLYLF</sequence>
<keyword evidence="7" id="KW-0472">Membrane</keyword>
<dbReference type="GO" id="GO:0022857">
    <property type="term" value="F:transmembrane transporter activity"/>
    <property type="evidence" value="ECO:0007669"/>
    <property type="project" value="InterPro"/>
</dbReference>
<organism evidence="8 9">
    <name type="scientific">Methanothrix soehngenii (strain ATCC 5969 / DSM 3671 / JCM 10134 / NBRC 103675 / OCM 69 / GP-6)</name>
    <name type="common">Methanosaeta concilii</name>
    <dbReference type="NCBI Taxonomy" id="990316"/>
    <lineage>
        <taxon>Archaea</taxon>
        <taxon>Methanobacteriati</taxon>
        <taxon>Methanobacteriota</taxon>
        <taxon>Stenosarchaea group</taxon>
        <taxon>Methanomicrobia</taxon>
        <taxon>Methanotrichales</taxon>
        <taxon>Methanotrichaceae</taxon>
        <taxon>Methanothrix</taxon>
    </lineage>
</organism>
<evidence type="ECO:0000313" key="8">
    <source>
        <dbReference type="EMBL" id="AEB67494.1"/>
    </source>
</evidence>
<dbReference type="HOGENOM" id="CLU_013016_9_4_2"/>
<keyword evidence="3" id="KW-0813">Transport</keyword>
<evidence type="ECO:0000313" key="9">
    <source>
        <dbReference type="Proteomes" id="UP000007807"/>
    </source>
</evidence>
<evidence type="ECO:0000256" key="4">
    <source>
        <dbReference type="ARBA" id="ARBA00022475"/>
    </source>
</evidence>